<reference evidence="2" key="1">
    <citation type="journal article" date="2019" name="Sci. Rep.">
        <title>Draft genome of Tanacetum cinerariifolium, the natural source of mosquito coil.</title>
        <authorList>
            <person name="Yamashiro T."/>
            <person name="Shiraishi A."/>
            <person name="Satake H."/>
            <person name="Nakayama K."/>
        </authorList>
    </citation>
    <scope>NUCLEOTIDE SEQUENCE</scope>
</reference>
<protein>
    <submittedName>
        <fullName evidence="2">Uncharacterized protein</fullName>
    </submittedName>
</protein>
<comment type="caution">
    <text evidence="2">The sequence shown here is derived from an EMBL/GenBank/DDBJ whole genome shotgun (WGS) entry which is preliminary data.</text>
</comment>
<gene>
    <name evidence="2" type="ORF">Tci_894206</name>
</gene>
<evidence type="ECO:0000313" key="2">
    <source>
        <dbReference type="EMBL" id="GFD22237.1"/>
    </source>
</evidence>
<proteinExistence type="predicted"/>
<name>A0A699UI82_TANCI</name>
<dbReference type="EMBL" id="BKCJ011335653">
    <property type="protein sequence ID" value="GFD22237.1"/>
    <property type="molecule type" value="Genomic_DNA"/>
</dbReference>
<evidence type="ECO:0000256" key="1">
    <source>
        <dbReference type="SAM" id="MobiDB-lite"/>
    </source>
</evidence>
<accession>A0A699UI82</accession>
<sequence length="133" mass="14693">KPQPTPRNSTHMGYDKKYASSTKKYPQKHIVPTAVLTKSKPVTVTAARPVSVAVPKIMATKPRHARSLHTKSNSIIRRHKTRSQFSKTSNSSLKVTAAQAQVVNAAKGKKGKSIWRPKHHILDHDSSASKLLK</sequence>
<dbReference type="AlphaFoldDB" id="A0A699UI82"/>
<feature type="region of interest" description="Disordered" evidence="1">
    <location>
        <begin position="1"/>
        <end position="25"/>
    </location>
</feature>
<feature type="compositionally biased region" description="Polar residues" evidence="1">
    <location>
        <begin position="1"/>
        <end position="11"/>
    </location>
</feature>
<feature type="non-terminal residue" evidence="2">
    <location>
        <position position="1"/>
    </location>
</feature>
<organism evidence="2">
    <name type="scientific">Tanacetum cinerariifolium</name>
    <name type="common">Dalmatian daisy</name>
    <name type="synonym">Chrysanthemum cinerariifolium</name>
    <dbReference type="NCBI Taxonomy" id="118510"/>
    <lineage>
        <taxon>Eukaryota</taxon>
        <taxon>Viridiplantae</taxon>
        <taxon>Streptophyta</taxon>
        <taxon>Embryophyta</taxon>
        <taxon>Tracheophyta</taxon>
        <taxon>Spermatophyta</taxon>
        <taxon>Magnoliopsida</taxon>
        <taxon>eudicotyledons</taxon>
        <taxon>Gunneridae</taxon>
        <taxon>Pentapetalae</taxon>
        <taxon>asterids</taxon>
        <taxon>campanulids</taxon>
        <taxon>Asterales</taxon>
        <taxon>Asteraceae</taxon>
        <taxon>Asteroideae</taxon>
        <taxon>Anthemideae</taxon>
        <taxon>Anthemidinae</taxon>
        <taxon>Tanacetum</taxon>
    </lineage>
</organism>